<evidence type="ECO:0000313" key="10">
    <source>
        <dbReference type="EMBL" id="AXE21034.1"/>
    </source>
</evidence>
<dbReference type="InterPro" id="IPR023996">
    <property type="entry name" value="TonB-dep_OMP_SusC/RagA"/>
</dbReference>
<feature type="signal peptide" evidence="8">
    <location>
        <begin position="1"/>
        <end position="20"/>
    </location>
</feature>
<reference evidence="10 11" key="1">
    <citation type="submission" date="2018-07" db="EMBL/GenBank/DDBJ databases">
        <title>Genome sequencing of Runella.</title>
        <authorList>
            <person name="Baek M.-G."/>
            <person name="Yi H."/>
        </authorList>
    </citation>
    <scope>NUCLEOTIDE SEQUENCE [LARGE SCALE GENOMIC DNA]</scope>
    <source>
        <strain evidence="10 11">HYN0085</strain>
    </source>
</reference>
<feature type="domain" description="TonB-dependent receptor plug" evidence="9">
    <location>
        <begin position="116"/>
        <end position="238"/>
    </location>
</feature>
<evidence type="ECO:0000256" key="1">
    <source>
        <dbReference type="ARBA" id="ARBA00004571"/>
    </source>
</evidence>
<feature type="chain" id="PRO_5016659014" evidence="8">
    <location>
        <begin position="21"/>
        <end position="1112"/>
    </location>
</feature>
<dbReference type="SUPFAM" id="SSF49464">
    <property type="entry name" value="Carboxypeptidase regulatory domain-like"/>
    <property type="match status" value="1"/>
</dbReference>
<evidence type="ECO:0000256" key="4">
    <source>
        <dbReference type="ARBA" id="ARBA00022692"/>
    </source>
</evidence>
<evidence type="ECO:0000256" key="6">
    <source>
        <dbReference type="ARBA" id="ARBA00023237"/>
    </source>
</evidence>
<name>A0A344TQW3_9BACT</name>
<evidence type="ECO:0000259" key="9">
    <source>
        <dbReference type="Pfam" id="PF07715"/>
    </source>
</evidence>
<evidence type="ECO:0000256" key="3">
    <source>
        <dbReference type="ARBA" id="ARBA00022452"/>
    </source>
</evidence>
<dbReference type="InterPro" id="IPR012910">
    <property type="entry name" value="Plug_dom"/>
</dbReference>
<keyword evidence="8" id="KW-0732">Signal</keyword>
<dbReference type="KEGG" id="run:DR864_26520"/>
<dbReference type="Pfam" id="PF13715">
    <property type="entry name" value="CarbopepD_reg_2"/>
    <property type="match status" value="1"/>
</dbReference>
<dbReference type="InterPro" id="IPR039426">
    <property type="entry name" value="TonB-dep_rcpt-like"/>
</dbReference>
<dbReference type="SUPFAM" id="SSF56935">
    <property type="entry name" value="Porins"/>
    <property type="match status" value="1"/>
</dbReference>
<evidence type="ECO:0000256" key="7">
    <source>
        <dbReference type="PROSITE-ProRule" id="PRU01360"/>
    </source>
</evidence>
<organism evidence="10 11">
    <name type="scientific">Runella rosea</name>
    <dbReference type="NCBI Taxonomy" id="2259595"/>
    <lineage>
        <taxon>Bacteria</taxon>
        <taxon>Pseudomonadati</taxon>
        <taxon>Bacteroidota</taxon>
        <taxon>Cytophagia</taxon>
        <taxon>Cytophagales</taxon>
        <taxon>Spirosomataceae</taxon>
        <taxon>Runella</taxon>
    </lineage>
</organism>
<gene>
    <name evidence="10" type="ORF">DR864_26520</name>
</gene>
<accession>A0A344TQW3</accession>
<dbReference type="Gene3D" id="2.40.170.20">
    <property type="entry name" value="TonB-dependent receptor, beta-barrel domain"/>
    <property type="match status" value="1"/>
</dbReference>
<evidence type="ECO:0000256" key="8">
    <source>
        <dbReference type="SAM" id="SignalP"/>
    </source>
</evidence>
<comment type="similarity">
    <text evidence="7">Belongs to the TonB-dependent receptor family.</text>
</comment>
<dbReference type="AlphaFoldDB" id="A0A344TQW3"/>
<dbReference type="InterPro" id="IPR037066">
    <property type="entry name" value="Plug_dom_sf"/>
</dbReference>
<dbReference type="EMBL" id="CP030850">
    <property type="protein sequence ID" value="AXE21034.1"/>
    <property type="molecule type" value="Genomic_DNA"/>
</dbReference>
<dbReference type="PROSITE" id="PS51257">
    <property type="entry name" value="PROKAR_LIPOPROTEIN"/>
    <property type="match status" value="1"/>
</dbReference>
<keyword evidence="4 7" id="KW-0812">Transmembrane</keyword>
<dbReference type="RefSeq" id="WP_114069797.1">
    <property type="nucleotide sequence ID" value="NZ_CP030850.1"/>
</dbReference>
<comment type="subcellular location">
    <subcellularLocation>
        <location evidence="1 7">Cell outer membrane</location>
        <topology evidence="1 7">Multi-pass membrane protein</topology>
    </subcellularLocation>
</comment>
<evidence type="ECO:0000256" key="2">
    <source>
        <dbReference type="ARBA" id="ARBA00022448"/>
    </source>
</evidence>
<protein>
    <submittedName>
        <fullName evidence="10">SusC/RagA family TonB-linked outer membrane protein</fullName>
    </submittedName>
</protein>
<evidence type="ECO:0000313" key="11">
    <source>
        <dbReference type="Proteomes" id="UP000251993"/>
    </source>
</evidence>
<dbReference type="InterPro" id="IPR036942">
    <property type="entry name" value="Beta-barrel_TonB_sf"/>
</dbReference>
<keyword evidence="2 7" id="KW-0813">Transport</keyword>
<evidence type="ECO:0000256" key="5">
    <source>
        <dbReference type="ARBA" id="ARBA00023136"/>
    </source>
</evidence>
<proteinExistence type="inferred from homology"/>
<dbReference type="Proteomes" id="UP000251993">
    <property type="component" value="Chromosome"/>
</dbReference>
<dbReference type="Gene3D" id="2.170.130.10">
    <property type="entry name" value="TonB-dependent receptor, plug domain"/>
    <property type="match status" value="1"/>
</dbReference>
<dbReference type="InterPro" id="IPR008969">
    <property type="entry name" value="CarboxyPept-like_regulatory"/>
</dbReference>
<dbReference type="PROSITE" id="PS52016">
    <property type="entry name" value="TONB_DEPENDENT_REC_3"/>
    <property type="match status" value="1"/>
</dbReference>
<sequence>MKKPLLVCMLLLLGCISAFAQSNRTLTGTVRDAKGEAIPGVSIIEKGSRSGAITDQYGNFRINIGPSSTLIFSYVGFLKKEVSVGNSSALSVVLDEDTKTLSEVVVTGFGVKQETRKLAYAVQEVKGQDLIRTNNANVVNSLQGKVAGVHIDQGTGGPMSSSRIRIRGNASLGGNTQPLFVIDGVLIRPGTSGADSWGAAQDMGNIMKNINSDNIESMTVLKGSGASALYGSEALNGVIVIQTKKGRVQKGLGVTYNHTSSFEKAYRFLDLQNEFGAGINPTFTKGADGVDEVDRVGGAWSYSYGPRLQGQMVRDLDGRMVPWVANNPLDFFQTGRYTNHNVAVEGGTETTTFRAAYSRLNNSTIMPSGTELQRNNFNLRATQKIGKIFTLDATVDYTDNNLTNPARQGGNFNPVFRLVFGRPRTFDINYWANNYIDPVAGGRRQGVNDPYNITSFFWETFERDELQNEKVFRTNIDLTANIAPWLNLLVRGNVQNQLIKAETKNRGDGPRFAGNDLYQTRTQDDSQYRLQAVLSANRTIGNNLQFNISAGGETNRLLGGRNYRTYTDGGLRLPEIYSLANARNRIEVATGLIAQKRTDAVYLYGDLTYKEFLTFNFSNRMDFSSTLTYADGSGDFSYYYPSVGVSYIVTESIKNLPSWLSFGKLRGSLGYTGADTDPWSLNRTGIYSPGGVYNYPGGTIQRSGFRDNTLPNYALRNRLAREWELGFDARFFNNRLGIDFTVYNKLTTNEILSIPVTSEAGVGSRIINAGKIQNKGIELMITATPIKSNDVRWNTSLNITRNRNKILELTEGISSYQLDLAFGADMASVARVGKDYGTIVTSYAFATYQRKDASGNPVAHPSNGQRVIGSVSGGSGGYLGFMRSGAYGQGEKEIGSIMEKVLLSNINTVTYKNFTLNLQVDSKIGGMMASATHQYGSQSGNFARSLPGRNKELGGVEFTDAQGVRRDDGIIPDGVMADGFKVTKDGQTIELGGMTYAEAVQKGYITPIPARNYYENLTQWSSGIREYSTFENSWVSMREISVGYDVPAKFVNKIKFQTLRLSVVGRNLGYLYRTAPDGINPEGLKSNRPGEFAEYGGLPFSRNIGVTLNAGF</sequence>
<keyword evidence="5 7" id="KW-0472">Membrane</keyword>
<dbReference type="Pfam" id="PF07715">
    <property type="entry name" value="Plug"/>
    <property type="match status" value="1"/>
</dbReference>
<keyword evidence="3 7" id="KW-1134">Transmembrane beta strand</keyword>
<dbReference type="GO" id="GO:0009279">
    <property type="term" value="C:cell outer membrane"/>
    <property type="evidence" value="ECO:0007669"/>
    <property type="project" value="UniProtKB-SubCell"/>
</dbReference>
<keyword evidence="6 7" id="KW-0998">Cell outer membrane</keyword>
<keyword evidence="11" id="KW-1185">Reference proteome</keyword>
<dbReference type="OrthoDB" id="9768177at2"/>
<dbReference type="NCBIfam" id="TIGR04056">
    <property type="entry name" value="OMP_RagA_SusC"/>
    <property type="match status" value="1"/>
</dbReference>